<dbReference type="Proteomes" id="UP000515163">
    <property type="component" value="Unplaced"/>
</dbReference>
<dbReference type="GO" id="GO:0046983">
    <property type="term" value="F:protein dimerization activity"/>
    <property type="evidence" value="ECO:0007669"/>
    <property type="project" value="InterPro"/>
</dbReference>
<proteinExistence type="predicted"/>
<dbReference type="InterPro" id="IPR011598">
    <property type="entry name" value="bHLH_dom"/>
</dbReference>
<dbReference type="AlphaFoldDB" id="A0A6P8H148"/>
<gene>
    <name evidence="3" type="primary">LOC116286935</name>
</gene>
<dbReference type="GeneID" id="116286935"/>
<feature type="domain" description="BHLH" evidence="1">
    <location>
        <begin position="2"/>
        <end position="51"/>
    </location>
</feature>
<dbReference type="GO" id="GO:0032502">
    <property type="term" value="P:developmental process"/>
    <property type="evidence" value="ECO:0007669"/>
    <property type="project" value="TreeGrafter"/>
</dbReference>
<dbReference type="Pfam" id="PF00010">
    <property type="entry name" value="HLH"/>
    <property type="match status" value="1"/>
</dbReference>
<dbReference type="InParanoid" id="A0A6P8H148"/>
<accession>A0A6P8H148</accession>
<sequence>MKDKAKANLQQRKRVERLNKGFDDLRRVLRIDMDTSKIWTLTKASKYIDQLTRLLNESTSYEKNCESGEITKFEVQEFQCPERLHHHN</sequence>
<dbReference type="PANTHER" id="PTHR23349:SF111">
    <property type="entry name" value="BHLH DOMAIN-CONTAINING PROTEIN"/>
    <property type="match status" value="1"/>
</dbReference>
<keyword evidence="2" id="KW-1185">Reference proteome</keyword>
<dbReference type="KEGG" id="aten:116286935"/>
<reference evidence="3" key="1">
    <citation type="submission" date="2025-08" db="UniProtKB">
        <authorList>
            <consortium name="RefSeq"/>
        </authorList>
    </citation>
    <scope>IDENTIFICATION</scope>
    <source>
        <tissue evidence="3">Tentacle</tissue>
    </source>
</reference>
<evidence type="ECO:0000313" key="2">
    <source>
        <dbReference type="Proteomes" id="UP000515163"/>
    </source>
</evidence>
<dbReference type="PANTHER" id="PTHR23349">
    <property type="entry name" value="BASIC HELIX-LOOP-HELIX TRANSCRIPTION FACTOR, TWIST"/>
    <property type="match status" value="1"/>
</dbReference>
<evidence type="ECO:0000313" key="3">
    <source>
        <dbReference type="RefSeq" id="XP_031549393.1"/>
    </source>
</evidence>
<dbReference type="Gene3D" id="4.10.280.10">
    <property type="entry name" value="Helix-loop-helix DNA-binding domain"/>
    <property type="match status" value="1"/>
</dbReference>
<dbReference type="SMART" id="SM00353">
    <property type="entry name" value="HLH"/>
    <property type="match status" value="1"/>
</dbReference>
<name>A0A6P8H148_ACTTE</name>
<dbReference type="PROSITE" id="PS50888">
    <property type="entry name" value="BHLH"/>
    <property type="match status" value="1"/>
</dbReference>
<dbReference type="InterPro" id="IPR036638">
    <property type="entry name" value="HLH_DNA-bd_sf"/>
</dbReference>
<dbReference type="OrthoDB" id="5976910at2759"/>
<dbReference type="InterPro" id="IPR050283">
    <property type="entry name" value="E-box_TF_Regulators"/>
</dbReference>
<dbReference type="GO" id="GO:0000977">
    <property type="term" value="F:RNA polymerase II transcription regulatory region sequence-specific DNA binding"/>
    <property type="evidence" value="ECO:0007669"/>
    <property type="project" value="TreeGrafter"/>
</dbReference>
<dbReference type="GO" id="GO:0000981">
    <property type="term" value="F:DNA-binding transcription factor activity, RNA polymerase II-specific"/>
    <property type="evidence" value="ECO:0007669"/>
    <property type="project" value="TreeGrafter"/>
</dbReference>
<dbReference type="RefSeq" id="XP_031549393.1">
    <property type="nucleotide sequence ID" value="XM_031693533.1"/>
</dbReference>
<protein>
    <submittedName>
        <fullName evidence="3">Protein atonal homolog 7-B-like</fullName>
    </submittedName>
</protein>
<dbReference type="SUPFAM" id="SSF47459">
    <property type="entry name" value="HLH, helix-loop-helix DNA-binding domain"/>
    <property type="match status" value="1"/>
</dbReference>
<evidence type="ECO:0000259" key="1">
    <source>
        <dbReference type="PROSITE" id="PS50888"/>
    </source>
</evidence>
<organism evidence="2 3">
    <name type="scientific">Actinia tenebrosa</name>
    <name type="common">Australian red waratah sea anemone</name>
    <dbReference type="NCBI Taxonomy" id="6105"/>
    <lineage>
        <taxon>Eukaryota</taxon>
        <taxon>Metazoa</taxon>
        <taxon>Cnidaria</taxon>
        <taxon>Anthozoa</taxon>
        <taxon>Hexacorallia</taxon>
        <taxon>Actiniaria</taxon>
        <taxon>Actiniidae</taxon>
        <taxon>Actinia</taxon>
    </lineage>
</organism>